<comment type="cofactor">
    <cofactor evidence="1">
        <name>FAD</name>
        <dbReference type="ChEBI" id="CHEBI:57692"/>
    </cofactor>
</comment>
<evidence type="ECO:0000256" key="4">
    <source>
        <dbReference type="ARBA" id="ARBA00023002"/>
    </source>
</evidence>
<proteinExistence type="predicted"/>
<dbReference type="InterPro" id="IPR050315">
    <property type="entry name" value="FAD-oxidoreductase_2"/>
</dbReference>
<gene>
    <name evidence="6" type="ORF">CL176_06525</name>
</gene>
<dbReference type="Proteomes" id="UP000263232">
    <property type="component" value="Chromosome"/>
</dbReference>
<dbReference type="InterPro" id="IPR036188">
    <property type="entry name" value="FAD/NAD-bd_sf"/>
</dbReference>
<dbReference type="SUPFAM" id="SSF51905">
    <property type="entry name" value="FAD/NAD(P)-binding domain"/>
    <property type="match status" value="1"/>
</dbReference>
<evidence type="ECO:0000313" key="6">
    <source>
        <dbReference type="EMBL" id="AXY25680.1"/>
    </source>
</evidence>
<organism evidence="6 7">
    <name type="scientific">Suicoccus acidiformans</name>
    <dbReference type="NCBI Taxonomy" id="2036206"/>
    <lineage>
        <taxon>Bacteria</taxon>
        <taxon>Bacillati</taxon>
        <taxon>Bacillota</taxon>
        <taxon>Bacilli</taxon>
        <taxon>Lactobacillales</taxon>
        <taxon>Aerococcaceae</taxon>
        <taxon>Suicoccus</taxon>
    </lineage>
</organism>
<dbReference type="KEGG" id="abae:CL176_06525"/>
<feature type="domain" description="FAD-dependent oxidoreductase 2 FAD-binding" evidence="5">
    <location>
        <begin position="32"/>
        <end position="110"/>
    </location>
</feature>
<protein>
    <recommendedName>
        <fullName evidence="5">FAD-dependent oxidoreductase 2 FAD-binding domain-containing protein</fullName>
    </recommendedName>
</protein>
<evidence type="ECO:0000256" key="1">
    <source>
        <dbReference type="ARBA" id="ARBA00001974"/>
    </source>
</evidence>
<evidence type="ECO:0000256" key="3">
    <source>
        <dbReference type="ARBA" id="ARBA00022827"/>
    </source>
</evidence>
<sequence>MVREALEEAGASEDIFADAVEPKDYETEKNVDVVIIGGGGAGLATAVSAGQAGANVIVIETNGIAEGNLVVSGGVYNSPDSVRQPEQDIKDSSELFAEQTLEGGDNIAGPELVII</sequence>
<evidence type="ECO:0000313" key="7">
    <source>
        <dbReference type="Proteomes" id="UP000263232"/>
    </source>
</evidence>
<evidence type="ECO:0000259" key="5">
    <source>
        <dbReference type="Pfam" id="PF00890"/>
    </source>
</evidence>
<keyword evidence="3" id="KW-0274">FAD</keyword>
<evidence type="ECO:0000256" key="2">
    <source>
        <dbReference type="ARBA" id="ARBA00022630"/>
    </source>
</evidence>
<keyword evidence="4" id="KW-0560">Oxidoreductase</keyword>
<keyword evidence="7" id="KW-1185">Reference proteome</keyword>
<dbReference type="Gene3D" id="3.50.50.60">
    <property type="entry name" value="FAD/NAD(P)-binding domain"/>
    <property type="match status" value="1"/>
</dbReference>
<dbReference type="AlphaFoldDB" id="A0A347WKS3"/>
<dbReference type="PANTHER" id="PTHR43400:SF7">
    <property type="entry name" value="FAD-DEPENDENT OXIDOREDUCTASE 2 FAD BINDING DOMAIN-CONTAINING PROTEIN"/>
    <property type="match status" value="1"/>
</dbReference>
<dbReference type="EMBL" id="CP023434">
    <property type="protein sequence ID" value="AXY25680.1"/>
    <property type="molecule type" value="Genomic_DNA"/>
</dbReference>
<keyword evidence="2" id="KW-0285">Flavoprotein</keyword>
<accession>A0A347WKS3</accession>
<name>A0A347WKS3_9LACT</name>
<dbReference type="Pfam" id="PF00890">
    <property type="entry name" value="FAD_binding_2"/>
    <property type="match status" value="1"/>
</dbReference>
<dbReference type="PANTHER" id="PTHR43400">
    <property type="entry name" value="FUMARATE REDUCTASE"/>
    <property type="match status" value="1"/>
</dbReference>
<dbReference type="InterPro" id="IPR003953">
    <property type="entry name" value="FAD-dep_OxRdtase_2_FAD-bd"/>
</dbReference>
<dbReference type="GO" id="GO:0016491">
    <property type="term" value="F:oxidoreductase activity"/>
    <property type="evidence" value="ECO:0007669"/>
    <property type="project" value="UniProtKB-KW"/>
</dbReference>
<reference evidence="6 7" key="1">
    <citation type="submission" date="2017-09" db="EMBL/GenBank/DDBJ databases">
        <title>Complete genome sequence of Oxytococcus suis strain ZY16052.</title>
        <authorList>
            <person name="Li F."/>
        </authorList>
    </citation>
    <scope>NUCLEOTIDE SEQUENCE [LARGE SCALE GENOMIC DNA]</scope>
    <source>
        <strain evidence="6 7">ZY16052</strain>
    </source>
</reference>